<keyword evidence="8" id="KW-0862">Zinc</keyword>
<evidence type="ECO:0000256" key="6">
    <source>
        <dbReference type="ARBA" id="ARBA00022723"/>
    </source>
</evidence>
<dbReference type="Proteomes" id="UP000886520">
    <property type="component" value="Chromosome 5"/>
</dbReference>
<sequence>MAVATPADLRGVERLSIRLHATLEHLVELVSQSSTRQRFVSERKRVISALLLLVLEGRSLARYDATLTEALCGLQRKTKPSGSKLLDFQKFIALLSMTLIRLVSPPSEIAAKISKGILPSYAHGQLQQSFPILQAITKGVFFAYEFLFLFKVIKVPSPMFHARQWQVLRGFKWHKVPIKGENFVLRRSSFKVNLLHQVVDTLQLLIILSLFYSQYKEWLIGQKKGKERHKKDRINQHFVYPKPPPPHLSKMQNIDTKVCLICNTEKKEPALCVDCGFLFCKACIEGYVKEAKKCPITNATMRFKRDISKFTTHDGFLMPIQLKK</sequence>
<dbReference type="InterPro" id="IPR017375">
    <property type="entry name" value="PEX12"/>
</dbReference>
<dbReference type="InterPro" id="IPR013083">
    <property type="entry name" value="Znf_RING/FYVE/PHD"/>
</dbReference>
<keyword evidence="11" id="KW-0472">Membrane</keyword>
<reference evidence="16 17" key="1">
    <citation type="submission" date="2021-01" db="EMBL/GenBank/DDBJ databases">
        <title>Adiantum capillus-veneris genome.</title>
        <authorList>
            <person name="Fang Y."/>
            <person name="Liao Q."/>
        </authorList>
    </citation>
    <scope>NUCLEOTIDE SEQUENCE [LARGE SCALE GENOMIC DNA]</scope>
    <source>
        <strain evidence="16">H3</strain>
        <tissue evidence="16">Leaf</tissue>
    </source>
</reference>
<keyword evidence="5" id="KW-0812">Transmembrane</keyword>
<keyword evidence="4" id="KW-0813">Transport</keyword>
<evidence type="ECO:0000256" key="3">
    <source>
        <dbReference type="ARBA" id="ARBA00008704"/>
    </source>
</evidence>
<protein>
    <recommendedName>
        <fullName evidence="13">Peroxin-12</fullName>
    </recommendedName>
</protein>
<dbReference type="Pfam" id="PF04757">
    <property type="entry name" value="Pex2_Pex12"/>
    <property type="match status" value="1"/>
</dbReference>
<dbReference type="GO" id="GO:0008270">
    <property type="term" value="F:zinc ion binding"/>
    <property type="evidence" value="ECO:0007669"/>
    <property type="project" value="UniProtKB-KW"/>
</dbReference>
<keyword evidence="12" id="KW-0576">Peroxisome</keyword>
<dbReference type="InterPro" id="IPR001841">
    <property type="entry name" value="Znf_RING"/>
</dbReference>
<feature type="domain" description="RING-type" evidence="15">
    <location>
        <begin position="259"/>
        <end position="298"/>
    </location>
</feature>
<organism evidence="16 17">
    <name type="scientific">Adiantum capillus-veneris</name>
    <name type="common">Maidenhair fern</name>
    <dbReference type="NCBI Taxonomy" id="13818"/>
    <lineage>
        <taxon>Eukaryota</taxon>
        <taxon>Viridiplantae</taxon>
        <taxon>Streptophyta</taxon>
        <taxon>Embryophyta</taxon>
        <taxon>Tracheophyta</taxon>
        <taxon>Polypodiopsida</taxon>
        <taxon>Polypodiidae</taxon>
        <taxon>Polypodiales</taxon>
        <taxon>Pteridineae</taxon>
        <taxon>Pteridaceae</taxon>
        <taxon>Vittarioideae</taxon>
        <taxon>Adiantum</taxon>
    </lineage>
</organism>
<dbReference type="GO" id="GO:1990429">
    <property type="term" value="C:peroxisomal importomer complex"/>
    <property type="evidence" value="ECO:0007669"/>
    <property type="project" value="TreeGrafter"/>
</dbReference>
<evidence type="ECO:0000313" key="17">
    <source>
        <dbReference type="Proteomes" id="UP000886520"/>
    </source>
</evidence>
<evidence type="ECO:0000313" key="16">
    <source>
        <dbReference type="EMBL" id="KAI5079404.1"/>
    </source>
</evidence>
<keyword evidence="10" id="KW-1133">Transmembrane helix</keyword>
<dbReference type="GO" id="GO:0004842">
    <property type="term" value="F:ubiquitin-protein transferase activity"/>
    <property type="evidence" value="ECO:0007669"/>
    <property type="project" value="TreeGrafter"/>
</dbReference>
<keyword evidence="7 14" id="KW-0863">Zinc-finger</keyword>
<name>A0A9D4ZL21_ADICA</name>
<comment type="pathway">
    <text evidence="2">Protein modification; protein ubiquitination.</text>
</comment>
<comment type="similarity">
    <text evidence="3">Belongs to the pex2/pex10/pex12 family.</text>
</comment>
<dbReference type="InterPro" id="IPR018957">
    <property type="entry name" value="Znf_C3HC4_RING-type"/>
</dbReference>
<evidence type="ECO:0000256" key="13">
    <source>
        <dbReference type="ARBA" id="ARBA00029692"/>
    </source>
</evidence>
<dbReference type="GO" id="GO:0006513">
    <property type="term" value="P:protein monoubiquitination"/>
    <property type="evidence" value="ECO:0007669"/>
    <property type="project" value="TreeGrafter"/>
</dbReference>
<evidence type="ECO:0000256" key="10">
    <source>
        <dbReference type="ARBA" id="ARBA00022989"/>
    </source>
</evidence>
<dbReference type="AlphaFoldDB" id="A0A9D4ZL21"/>
<evidence type="ECO:0000256" key="5">
    <source>
        <dbReference type="ARBA" id="ARBA00022692"/>
    </source>
</evidence>
<evidence type="ECO:0000256" key="12">
    <source>
        <dbReference type="ARBA" id="ARBA00023140"/>
    </source>
</evidence>
<evidence type="ECO:0000256" key="14">
    <source>
        <dbReference type="PROSITE-ProRule" id="PRU00175"/>
    </source>
</evidence>
<evidence type="ECO:0000259" key="15">
    <source>
        <dbReference type="PROSITE" id="PS50089"/>
    </source>
</evidence>
<keyword evidence="17" id="KW-1185">Reference proteome</keyword>
<evidence type="ECO:0000256" key="9">
    <source>
        <dbReference type="ARBA" id="ARBA00022927"/>
    </source>
</evidence>
<evidence type="ECO:0000256" key="4">
    <source>
        <dbReference type="ARBA" id="ARBA00022448"/>
    </source>
</evidence>
<accession>A0A9D4ZL21</accession>
<evidence type="ECO:0000256" key="1">
    <source>
        <dbReference type="ARBA" id="ARBA00004585"/>
    </source>
</evidence>
<dbReference type="GO" id="GO:0005778">
    <property type="term" value="C:peroxisomal membrane"/>
    <property type="evidence" value="ECO:0007669"/>
    <property type="project" value="UniProtKB-SubCell"/>
</dbReference>
<dbReference type="InterPro" id="IPR006845">
    <property type="entry name" value="Pex_N"/>
</dbReference>
<dbReference type="Pfam" id="PF00097">
    <property type="entry name" value="zf-C3HC4"/>
    <property type="match status" value="1"/>
</dbReference>
<evidence type="ECO:0000256" key="2">
    <source>
        <dbReference type="ARBA" id="ARBA00004906"/>
    </source>
</evidence>
<dbReference type="PANTHER" id="PTHR12888">
    <property type="entry name" value="PEROXISOME ASSEMBLY PROTEIN 12 PEROXIN-12"/>
    <property type="match status" value="1"/>
</dbReference>
<proteinExistence type="inferred from homology"/>
<comment type="caution">
    <text evidence="16">The sequence shown here is derived from an EMBL/GenBank/DDBJ whole genome shotgun (WGS) entry which is preliminary data.</text>
</comment>
<dbReference type="OrthoDB" id="1984597at2759"/>
<dbReference type="GO" id="GO:0016558">
    <property type="term" value="P:protein import into peroxisome matrix"/>
    <property type="evidence" value="ECO:0007669"/>
    <property type="project" value="InterPro"/>
</dbReference>
<evidence type="ECO:0000256" key="11">
    <source>
        <dbReference type="ARBA" id="ARBA00023136"/>
    </source>
</evidence>
<gene>
    <name evidence="16" type="ORF">GOP47_0004883</name>
</gene>
<dbReference type="PANTHER" id="PTHR12888:SF0">
    <property type="entry name" value="PEROXISOME ASSEMBLY PROTEIN 12"/>
    <property type="match status" value="1"/>
</dbReference>
<dbReference type="PROSITE" id="PS50089">
    <property type="entry name" value="ZF_RING_2"/>
    <property type="match status" value="1"/>
</dbReference>
<evidence type="ECO:0000256" key="7">
    <source>
        <dbReference type="ARBA" id="ARBA00022771"/>
    </source>
</evidence>
<comment type="subcellular location">
    <subcellularLocation>
        <location evidence="1">Peroxisome membrane</location>
        <topology evidence="1">Multi-pass membrane protein</topology>
    </subcellularLocation>
</comment>
<evidence type="ECO:0000256" key="8">
    <source>
        <dbReference type="ARBA" id="ARBA00022833"/>
    </source>
</evidence>
<dbReference type="EMBL" id="JABFUD020000005">
    <property type="protein sequence ID" value="KAI5079404.1"/>
    <property type="molecule type" value="Genomic_DNA"/>
</dbReference>
<keyword evidence="9" id="KW-0653">Protein transport</keyword>
<keyword evidence="6" id="KW-0479">Metal-binding</keyword>
<dbReference type="SUPFAM" id="SSF57850">
    <property type="entry name" value="RING/U-box"/>
    <property type="match status" value="1"/>
</dbReference>
<dbReference type="Gene3D" id="3.30.40.10">
    <property type="entry name" value="Zinc/RING finger domain, C3HC4 (zinc finger)"/>
    <property type="match status" value="1"/>
</dbReference>